<evidence type="ECO:0000313" key="3">
    <source>
        <dbReference type="Proteomes" id="UP000217182"/>
    </source>
</evidence>
<dbReference type="EMBL" id="CP014136">
    <property type="protein sequence ID" value="ATA21793.1"/>
    <property type="molecule type" value="Genomic_DNA"/>
</dbReference>
<proteinExistence type="predicted"/>
<keyword evidence="1" id="KW-0472">Membrane</keyword>
<sequence length="64" mass="7474">MPVYLSLFISRSFIAVRADLIISYVVVFFGLGMATARDLRTIPRAFMSQNEKWPYVFFNKTYTL</sequence>
<reference evidence="2 3" key="1">
    <citation type="submission" date="2016-01" db="EMBL/GenBank/DDBJ databases">
        <authorList>
            <person name="Oliw E.H."/>
        </authorList>
    </citation>
    <scope>NUCLEOTIDE SEQUENCE [LARGE SCALE GENOMIC DNA]</scope>
    <source>
        <strain evidence="2 3">FRB97</strain>
    </source>
</reference>
<evidence type="ECO:0000313" key="2">
    <source>
        <dbReference type="EMBL" id="ATA21793.1"/>
    </source>
</evidence>
<organism evidence="2 3">
    <name type="scientific">Gibbsiella quercinecans</name>
    <dbReference type="NCBI Taxonomy" id="929813"/>
    <lineage>
        <taxon>Bacteria</taxon>
        <taxon>Pseudomonadati</taxon>
        <taxon>Pseudomonadota</taxon>
        <taxon>Gammaproteobacteria</taxon>
        <taxon>Enterobacterales</taxon>
        <taxon>Yersiniaceae</taxon>
        <taxon>Gibbsiella</taxon>
    </lineage>
</organism>
<keyword evidence="1" id="KW-1133">Transmembrane helix</keyword>
<accession>A0A250B6C1</accession>
<keyword evidence="1" id="KW-0812">Transmembrane</keyword>
<dbReference type="Proteomes" id="UP000217182">
    <property type="component" value="Chromosome"/>
</dbReference>
<evidence type="ECO:0000256" key="1">
    <source>
        <dbReference type="SAM" id="Phobius"/>
    </source>
</evidence>
<name>A0A250B6C1_9GAMM</name>
<gene>
    <name evidence="2" type="ORF">AWC35_22010</name>
</gene>
<protein>
    <submittedName>
        <fullName evidence="2">Uncharacterized protein</fullName>
    </submittedName>
</protein>
<dbReference type="AlphaFoldDB" id="A0A250B6C1"/>
<dbReference type="KEGG" id="gqu:AWC35_22010"/>
<keyword evidence="3" id="KW-1185">Reference proteome</keyword>
<feature type="transmembrane region" description="Helical" evidence="1">
    <location>
        <begin position="12"/>
        <end position="34"/>
    </location>
</feature>